<evidence type="ECO:0000313" key="3">
    <source>
        <dbReference type="EMBL" id="QVK22284.1"/>
    </source>
</evidence>
<dbReference type="Proteomes" id="UP000676428">
    <property type="component" value="Chromosome"/>
</dbReference>
<dbReference type="InterPro" id="IPR013559">
    <property type="entry name" value="YheO"/>
</dbReference>
<evidence type="ECO:0000313" key="4">
    <source>
        <dbReference type="Proteomes" id="UP000676428"/>
    </source>
</evidence>
<dbReference type="InterPro" id="IPR039446">
    <property type="entry name" value="DauR-like"/>
</dbReference>
<dbReference type="PANTHER" id="PTHR35568:SF1">
    <property type="entry name" value="TRANSCRIPTIONAL REGULATOR DAUR"/>
    <property type="match status" value="1"/>
</dbReference>
<gene>
    <name evidence="3" type="ORF">KHX94_12770</name>
</gene>
<feature type="domain" description="Transcriptional regulator DauR-like HTH" evidence="2">
    <location>
        <begin position="173"/>
        <end position="234"/>
    </location>
</feature>
<protein>
    <submittedName>
        <fullName evidence="3">Transcriptional regulator</fullName>
    </submittedName>
</protein>
<dbReference type="Pfam" id="PF08348">
    <property type="entry name" value="PAS_6"/>
    <property type="match status" value="1"/>
</dbReference>
<evidence type="ECO:0000259" key="2">
    <source>
        <dbReference type="Pfam" id="PF13309"/>
    </source>
</evidence>
<organism evidence="3 4">
    <name type="scientific">Shewanella dokdonensis</name>
    <dbReference type="NCBI Taxonomy" id="712036"/>
    <lineage>
        <taxon>Bacteria</taxon>
        <taxon>Pseudomonadati</taxon>
        <taxon>Pseudomonadota</taxon>
        <taxon>Gammaproteobacteria</taxon>
        <taxon>Alteromonadales</taxon>
        <taxon>Shewanellaceae</taxon>
        <taxon>Shewanella</taxon>
    </lineage>
</organism>
<evidence type="ECO:0000259" key="1">
    <source>
        <dbReference type="Pfam" id="PF08348"/>
    </source>
</evidence>
<feature type="domain" description="YheO-like" evidence="1">
    <location>
        <begin position="28"/>
        <end position="145"/>
    </location>
</feature>
<proteinExistence type="predicted"/>
<reference evidence="3 4" key="1">
    <citation type="journal article" date="2012" name="Int. J. Syst. Evol. Microbiol.">
        <title>Shewanella dokdonensis sp. nov., isolated from seawater.</title>
        <authorList>
            <person name="Sung H.R."/>
            <person name="Yoon J.H."/>
            <person name="Ghim S.Y."/>
        </authorList>
    </citation>
    <scope>NUCLEOTIDE SEQUENCE [LARGE SCALE GENOMIC DNA]</scope>
    <source>
        <strain evidence="3 4">DSM 23626</strain>
    </source>
</reference>
<dbReference type="RefSeq" id="WP_213680940.1">
    <property type="nucleotide sequence ID" value="NZ_CP074572.1"/>
</dbReference>
<accession>A0ABX8DBX0</accession>
<dbReference type="EMBL" id="CP074572">
    <property type="protein sequence ID" value="QVK22284.1"/>
    <property type="molecule type" value="Genomic_DNA"/>
</dbReference>
<dbReference type="Pfam" id="PF13309">
    <property type="entry name" value="HTH_22"/>
    <property type="match status" value="1"/>
</dbReference>
<dbReference type="InterPro" id="IPR039445">
    <property type="entry name" value="DauR-like_HTH"/>
</dbReference>
<sequence>MNTKTKTEPLNFRTQFCLTERQLVINVLMTVVDLLNEVLSDNVEVVLHDMTRPENSVIAITHGHVTGRGVGDSILAGPKGDAGFAAARDVADAIGEQNSIIASYNTVTKNGVTLHSSTAIFRDSDGMPFAALCFNSDMTIPHMAHAWLSRMLGKDIKQPAPSDHQPAKVGNLMDDIVAGSLTTLGKPINLLTREEKIAAVEHMQSNGMFVVRGGVNRAAKALGVTRYTIYNYLDELKKRNLTE</sequence>
<name>A0ABX8DBX0_9GAMM</name>
<dbReference type="PANTHER" id="PTHR35568">
    <property type="entry name" value="TRANSCRIPTIONAL REGULATOR DAUR"/>
    <property type="match status" value="1"/>
</dbReference>
<keyword evidence="4" id="KW-1185">Reference proteome</keyword>